<evidence type="ECO:0000313" key="11">
    <source>
        <dbReference type="EMBL" id="MBK0421920.1"/>
    </source>
</evidence>
<comment type="caution">
    <text evidence="11">The sequence shown here is derived from an EMBL/GenBank/DDBJ whole genome shotgun (WGS) entry which is preliminary data.</text>
</comment>
<dbReference type="InterPro" id="IPR003593">
    <property type="entry name" value="AAA+_ATPase"/>
</dbReference>
<dbReference type="PANTHER" id="PTHR43166:SF9">
    <property type="entry name" value="GLUTAMATE_ASPARTATE IMPORT ATP-BINDING PROTEIN GLTL"/>
    <property type="match status" value="1"/>
</dbReference>
<dbReference type="Pfam" id="PF00005">
    <property type="entry name" value="ABC_tran"/>
    <property type="match status" value="1"/>
</dbReference>
<keyword evidence="12" id="KW-1185">Reference proteome</keyword>
<evidence type="ECO:0000256" key="1">
    <source>
        <dbReference type="ARBA" id="ARBA00004202"/>
    </source>
</evidence>
<keyword evidence="4" id="KW-1003">Cell membrane</keyword>
<keyword evidence="3" id="KW-0813">Transport</keyword>
<comment type="similarity">
    <text evidence="2">Belongs to the ABC transporter superfamily.</text>
</comment>
<dbReference type="PROSITE" id="PS50893">
    <property type="entry name" value="ABC_TRANSPORTER_2"/>
    <property type="match status" value="1"/>
</dbReference>
<dbReference type="SUPFAM" id="SSF52540">
    <property type="entry name" value="P-loop containing nucleoside triphosphate hydrolases"/>
    <property type="match status" value="1"/>
</dbReference>
<protein>
    <submittedName>
        <fullName evidence="11">Amino acid ABC transporter ATP-binding protein</fullName>
    </submittedName>
</protein>
<accession>A0A934QC44</accession>
<evidence type="ECO:0000256" key="9">
    <source>
        <dbReference type="SAM" id="MobiDB-lite"/>
    </source>
</evidence>
<dbReference type="InterPro" id="IPR003439">
    <property type="entry name" value="ABC_transporter-like_ATP-bd"/>
</dbReference>
<dbReference type="Gene3D" id="3.40.50.300">
    <property type="entry name" value="P-loop containing nucleotide triphosphate hydrolases"/>
    <property type="match status" value="1"/>
</dbReference>
<gene>
    <name evidence="11" type="ORF">JD292_07510</name>
</gene>
<dbReference type="Proteomes" id="UP000618733">
    <property type="component" value="Unassembled WGS sequence"/>
</dbReference>
<dbReference type="GO" id="GO:0016887">
    <property type="term" value="F:ATP hydrolysis activity"/>
    <property type="evidence" value="ECO:0007669"/>
    <property type="project" value="InterPro"/>
</dbReference>
<evidence type="ECO:0000256" key="7">
    <source>
        <dbReference type="ARBA" id="ARBA00022970"/>
    </source>
</evidence>
<evidence type="ECO:0000313" key="12">
    <source>
        <dbReference type="Proteomes" id="UP000618733"/>
    </source>
</evidence>
<evidence type="ECO:0000256" key="5">
    <source>
        <dbReference type="ARBA" id="ARBA00022741"/>
    </source>
</evidence>
<evidence type="ECO:0000256" key="8">
    <source>
        <dbReference type="ARBA" id="ARBA00023136"/>
    </source>
</evidence>
<dbReference type="InterPro" id="IPR017871">
    <property type="entry name" value="ABC_transporter-like_CS"/>
</dbReference>
<organism evidence="11 12">
    <name type="scientific">Leucobacter edaphi</name>
    <dbReference type="NCBI Taxonomy" id="2796472"/>
    <lineage>
        <taxon>Bacteria</taxon>
        <taxon>Bacillati</taxon>
        <taxon>Actinomycetota</taxon>
        <taxon>Actinomycetes</taxon>
        <taxon>Micrococcales</taxon>
        <taxon>Microbacteriaceae</taxon>
        <taxon>Leucobacter</taxon>
    </lineage>
</organism>
<evidence type="ECO:0000256" key="3">
    <source>
        <dbReference type="ARBA" id="ARBA00022448"/>
    </source>
</evidence>
<keyword evidence="5" id="KW-0547">Nucleotide-binding</keyword>
<dbReference type="InterPro" id="IPR050086">
    <property type="entry name" value="MetN_ABC_transporter-like"/>
</dbReference>
<keyword evidence="8" id="KW-0472">Membrane</keyword>
<dbReference type="GO" id="GO:0015424">
    <property type="term" value="F:ABC-type amino acid transporter activity"/>
    <property type="evidence" value="ECO:0007669"/>
    <property type="project" value="InterPro"/>
</dbReference>
<evidence type="ECO:0000256" key="2">
    <source>
        <dbReference type="ARBA" id="ARBA00005417"/>
    </source>
</evidence>
<dbReference type="SMART" id="SM00382">
    <property type="entry name" value="AAA"/>
    <property type="match status" value="1"/>
</dbReference>
<evidence type="ECO:0000256" key="6">
    <source>
        <dbReference type="ARBA" id="ARBA00022840"/>
    </source>
</evidence>
<evidence type="ECO:0000256" key="4">
    <source>
        <dbReference type="ARBA" id="ARBA00022475"/>
    </source>
</evidence>
<comment type="subcellular location">
    <subcellularLocation>
        <location evidence="1">Cell membrane</location>
        <topology evidence="1">Peripheral membrane protein</topology>
    </subcellularLocation>
</comment>
<dbReference type="PANTHER" id="PTHR43166">
    <property type="entry name" value="AMINO ACID IMPORT ATP-BINDING PROTEIN"/>
    <property type="match status" value="1"/>
</dbReference>
<feature type="domain" description="ABC transporter" evidence="10">
    <location>
        <begin position="12"/>
        <end position="249"/>
    </location>
</feature>
<sequence length="253" mass="27452">MTGSIGLVEPAIEVRNLVKAYGDNVVLKGIDLAIARSEIVSVLGASGGGKSTFIRCLNLLETPRSGTLDLLGQEVFNDGLVQGVDLAGMRAKVGMVFQRFNLFPHLTAAENVVIAQKLSLGTPEDEAIKNALRLLDRVGLSHRAMAFPPDMSGGEQQRVAIARALALKPEVLLFDEPTSSLDPESTLEVLKVMEELADEGMTMVIVTHEVEFARNISDYVIFMSEGRIVEQGSPEWMDNPSDPRARRFLSSDG</sequence>
<dbReference type="InterPro" id="IPR027417">
    <property type="entry name" value="P-loop_NTPase"/>
</dbReference>
<dbReference type="GO" id="GO:0005524">
    <property type="term" value="F:ATP binding"/>
    <property type="evidence" value="ECO:0007669"/>
    <property type="project" value="UniProtKB-KW"/>
</dbReference>
<dbReference type="InterPro" id="IPR030679">
    <property type="entry name" value="ABC_ATPase_HisP-typ"/>
</dbReference>
<keyword evidence="6 11" id="KW-0067">ATP-binding</keyword>
<name>A0A934QC44_9MICO</name>
<proteinExistence type="inferred from homology"/>
<reference evidence="11" key="1">
    <citation type="submission" date="2020-12" db="EMBL/GenBank/DDBJ databases">
        <title>Leucobacter sp. CAS2, isolated from Chromium sludge.</title>
        <authorList>
            <person name="Xu Z."/>
        </authorList>
    </citation>
    <scope>NUCLEOTIDE SEQUENCE</scope>
    <source>
        <strain evidence="11">CSA2</strain>
    </source>
</reference>
<dbReference type="PROSITE" id="PS00211">
    <property type="entry name" value="ABC_TRANSPORTER_1"/>
    <property type="match status" value="1"/>
</dbReference>
<dbReference type="PIRSF" id="PIRSF039085">
    <property type="entry name" value="ABC_ATPase_HisP"/>
    <property type="match status" value="1"/>
</dbReference>
<dbReference type="GO" id="GO:0005886">
    <property type="term" value="C:plasma membrane"/>
    <property type="evidence" value="ECO:0007669"/>
    <property type="project" value="UniProtKB-SubCell"/>
</dbReference>
<feature type="region of interest" description="Disordered" evidence="9">
    <location>
        <begin position="233"/>
        <end position="253"/>
    </location>
</feature>
<keyword evidence="7" id="KW-0029">Amino-acid transport</keyword>
<dbReference type="EMBL" id="JAEHOI010000006">
    <property type="protein sequence ID" value="MBK0421920.1"/>
    <property type="molecule type" value="Genomic_DNA"/>
</dbReference>
<evidence type="ECO:0000259" key="10">
    <source>
        <dbReference type="PROSITE" id="PS50893"/>
    </source>
</evidence>
<dbReference type="AlphaFoldDB" id="A0A934QC44"/>